<keyword evidence="1" id="KW-0472">Membrane</keyword>
<keyword evidence="1" id="KW-1133">Transmembrane helix</keyword>
<dbReference type="AlphaFoldDB" id="U1N4A8"/>
<evidence type="ECO:0000313" key="2">
    <source>
        <dbReference type="EMBL" id="ERG91375.1"/>
    </source>
</evidence>
<name>U1N4A8_9EURY</name>
<gene>
    <name evidence="2" type="ORF">J07HQW1_01409</name>
</gene>
<protein>
    <submittedName>
        <fullName evidence="2">Uncharacterized protein</fullName>
    </submittedName>
</protein>
<dbReference type="EMBL" id="KE356560">
    <property type="protein sequence ID" value="ERG91375.1"/>
    <property type="molecule type" value="Genomic_DNA"/>
</dbReference>
<dbReference type="Proteomes" id="UP000030649">
    <property type="component" value="Unassembled WGS sequence"/>
</dbReference>
<reference evidence="2 3" key="1">
    <citation type="journal article" date="2013" name="PLoS ONE">
        <title>Assembly-driven community genomics of a hypersaline microbial ecosystem.</title>
        <authorList>
            <person name="Podell S."/>
            <person name="Ugalde J.A."/>
            <person name="Narasingarao P."/>
            <person name="Banfield J.F."/>
            <person name="Heidelberg K.B."/>
            <person name="Allen E.E."/>
        </authorList>
    </citation>
    <scope>NUCLEOTIDE SEQUENCE [LARGE SCALE GENOMIC DNA]</scope>
    <source>
        <strain evidence="3">J07HQW1</strain>
    </source>
</reference>
<proteinExistence type="predicted"/>
<keyword evidence="1" id="KW-0812">Transmembrane</keyword>
<evidence type="ECO:0000256" key="1">
    <source>
        <dbReference type="SAM" id="Phobius"/>
    </source>
</evidence>
<feature type="transmembrane region" description="Helical" evidence="1">
    <location>
        <begin position="177"/>
        <end position="197"/>
    </location>
</feature>
<sequence>MTGGKVTSIEAKGKVQKIRRKEHEKIGHTVSAEVSEIEYTEDNIILTFRFTDLSGGSKIRYDLDNSDEFDDLKNLTTEHELAPHNVEHLDGLSFELVYDGTNWIPLCHTGRADGAERTIRWALANSAKEFRKLMITVLTLPGMIFSGVRKLTLGITYAPSSIISSGERLQQLTGKQIILSVLILKKLLIVGAVLYLIL</sequence>
<accession>U1N4A8</accession>
<evidence type="ECO:0000313" key="3">
    <source>
        <dbReference type="Proteomes" id="UP000030649"/>
    </source>
</evidence>
<dbReference type="HOGENOM" id="CLU_1375505_0_0_2"/>
<organism evidence="2 3">
    <name type="scientific">Haloquadratum walsbyi J07HQW1</name>
    <dbReference type="NCBI Taxonomy" id="1238424"/>
    <lineage>
        <taxon>Archaea</taxon>
        <taxon>Methanobacteriati</taxon>
        <taxon>Methanobacteriota</taxon>
        <taxon>Stenosarchaea group</taxon>
        <taxon>Halobacteria</taxon>
        <taxon>Halobacteriales</taxon>
        <taxon>Haloferacaceae</taxon>
        <taxon>Haloquadratum</taxon>
    </lineage>
</organism>